<dbReference type="GO" id="GO:0016740">
    <property type="term" value="F:transferase activity"/>
    <property type="evidence" value="ECO:0007669"/>
    <property type="project" value="UniProtKB-KW"/>
</dbReference>
<evidence type="ECO:0000313" key="3">
    <source>
        <dbReference type="Proteomes" id="UP000256253"/>
    </source>
</evidence>
<evidence type="ECO:0000313" key="2">
    <source>
        <dbReference type="EMBL" id="REF24606.1"/>
    </source>
</evidence>
<keyword evidence="3" id="KW-1185">Reference proteome</keyword>
<accession>A0A3D9U5Y3</accession>
<dbReference type="SUPFAM" id="SSF55729">
    <property type="entry name" value="Acyl-CoA N-acyltransferases (Nat)"/>
    <property type="match status" value="1"/>
</dbReference>
<gene>
    <name evidence="2" type="ORF">DFJ65_3391</name>
</gene>
<dbReference type="EMBL" id="QTUA01000002">
    <property type="protein sequence ID" value="REF24606.1"/>
    <property type="molecule type" value="Genomic_DNA"/>
</dbReference>
<sequence length="345" mass="37702">MSAGAQLVTDCGALFNQRQWQNAWSATSIESCLAETSLPVGNGHAVADGQRLRLISDSPFWTGYEADGDAPAIWSGNVAYLGTLYASTSPLNTLTIEQFTHVVAAALEQTRTWQAQALVIPGLERPDLVQVARAAQNALLMRLDVISRLQVPASIEDYLAGLSKSGRSGMRREHRRAQEAGVTFHRYRHDEEQLEAKIHRFADLTTQSATRHGIPALYDTASLLTMARTPMAALLTAESGGEVLAGTLAFVHDNVMVLWAAGVEQHGMEEHHAYTFLLHETIQSICGSAITVLDFGRGNVTFKQRRGFTATDQWTPVFVTAEDPRIESELVKMDTTIAQMLGQPA</sequence>
<comment type="caution">
    <text evidence="2">The sequence shown here is derived from an EMBL/GenBank/DDBJ whole genome shotgun (WGS) entry which is preliminary data.</text>
</comment>
<proteinExistence type="predicted"/>
<keyword evidence="2" id="KW-0808">Transferase</keyword>
<organism evidence="2 3">
    <name type="scientific">Calidifontibacter indicus</name>
    <dbReference type="NCBI Taxonomy" id="419650"/>
    <lineage>
        <taxon>Bacteria</taxon>
        <taxon>Bacillati</taxon>
        <taxon>Actinomycetota</taxon>
        <taxon>Actinomycetes</taxon>
        <taxon>Micrococcales</taxon>
        <taxon>Dermacoccaceae</taxon>
        <taxon>Calidifontibacter</taxon>
    </lineage>
</organism>
<evidence type="ECO:0000259" key="1">
    <source>
        <dbReference type="Pfam" id="PF13480"/>
    </source>
</evidence>
<feature type="domain" description="BioF2-like acetyltransferase" evidence="1">
    <location>
        <begin position="165"/>
        <end position="304"/>
    </location>
</feature>
<name>A0A3D9U5Y3_9MICO</name>
<protein>
    <submittedName>
        <fullName evidence="2">Acetyltransferase (GNAT) family protein</fullName>
    </submittedName>
</protein>
<dbReference type="InterPro" id="IPR016181">
    <property type="entry name" value="Acyl_CoA_acyltransferase"/>
</dbReference>
<dbReference type="InterPro" id="IPR038740">
    <property type="entry name" value="BioF2-like_GNAT_dom"/>
</dbReference>
<dbReference type="AlphaFoldDB" id="A0A3D9U5Y3"/>
<dbReference type="Proteomes" id="UP000256253">
    <property type="component" value="Unassembled WGS sequence"/>
</dbReference>
<dbReference type="OrthoDB" id="4094119at2"/>
<dbReference type="RefSeq" id="WP_115924463.1">
    <property type="nucleotide sequence ID" value="NZ_QTUA01000002.1"/>
</dbReference>
<dbReference type="Gene3D" id="3.40.630.30">
    <property type="match status" value="1"/>
</dbReference>
<dbReference type="Pfam" id="PF13480">
    <property type="entry name" value="Acetyltransf_6"/>
    <property type="match status" value="1"/>
</dbReference>
<reference evidence="2 3" key="1">
    <citation type="submission" date="2018-08" db="EMBL/GenBank/DDBJ databases">
        <title>Sequencing the genomes of 1000 actinobacteria strains.</title>
        <authorList>
            <person name="Klenk H.-P."/>
        </authorList>
    </citation>
    <scope>NUCLEOTIDE SEQUENCE [LARGE SCALE GENOMIC DNA]</scope>
    <source>
        <strain evidence="2 3">DSM 22967</strain>
    </source>
</reference>